<feature type="region of interest" description="Disordered" evidence="1">
    <location>
        <begin position="1"/>
        <end position="188"/>
    </location>
</feature>
<evidence type="ECO:0000313" key="2">
    <source>
        <dbReference type="EMBL" id="CAA9535731.1"/>
    </source>
</evidence>
<sequence length="188" mass="20353">GRAGHHLLRGTRGVRGVAGGQRRHVGRDLGPDGQEGDGDRVARLDPGRRGRAVLRLDRRPEPADRRSVVHAALHPAPAAQHVVQGQPDEGGGARGRRAHAAGRPGRGRAREGRRALGPRLRRRRHGDGARRPGRSAPGRRDDGRLRRAELGQPLRDPPPRPDGQEARDARPPDRPVRGDARRGPDAAL</sequence>
<protein>
    <submittedName>
        <fullName evidence="2">Putative periplasmic membrane protein</fullName>
    </submittedName>
</protein>
<gene>
    <name evidence="2" type="ORF">AVDCRST_MAG79-1342</name>
</gene>
<accession>A0A6J4TYI3</accession>
<feature type="compositionally biased region" description="Basic and acidic residues" evidence="1">
    <location>
        <begin position="37"/>
        <end position="67"/>
    </location>
</feature>
<feature type="compositionally biased region" description="Basic and acidic residues" evidence="1">
    <location>
        <begin position="138"/>
        <end position="149"/>
    </location>
</feature>
<feature type="compositionally biased region" description="Basic and acidic residues" evidence="1">
    <location>
        <begin position="157"/>
        <end position="188"/>
    </location>
</feature>
<dbReference type="AlphaFoldDB" id="A0A6J4TYI3"/>
<evidence type="ECO:0000256" key="1">
    <source>
        <dbReference type="SAM" id="MobiDB-lite"/>
    </source>
</evidence>
<feature type="non-terminal residue" evidence="2">
    <location>
        <position position="188"/>
    </location>
</feature>
<reference evidence="2" key="1">
    <citation type="submission" date="2020-02" db="EMBL/GenBank/DDBJ databases">
        <authorList>
            <person name="Meier V. D."/>
        </authorList>
    </citation>
    <scope>NUCLEOTIDE SEQUENCE</scope>
    <source>
        <strain evidence="2">AVDCRST_MAG79</strain>
    </source>
</reference>
<name>A0A6J4TYI3_9ACTN</name>
<feature type="non-terminal residue" evidence="2">
    <location>
        <position position="1"/>
    </location>
</feature>
<organism evidence="2">
    <name type="scientific">uncultured Thermoleophilia bacterium</name>
    <dbReference type="NCBI Taxonomy" id="1497501"/>
    <lineage>
        <taxon>Bacteria</taxon>
        <taxon>Bacillati</taxon>
        <taxon>Actinomycetota</taxon>
        <taxon>Thermoleophilia</taxon>
        <taxon>environmental samples</taxon>
    </lineage>
</organism>
<dbReference type="EMBL" id="CADCWC010000212">
    <property type="protein sequence ID" value="CAA9535731.1"/>
    <property type="molecule type" value="Genomic_DNA"/>
</dbReference>
<proteinExistence type="predicted"/>
<feature type="compositionally biased region" description="Low complexity" evidence="1">
    <location>
        <begin position="69"/>
        <end position="83"/>
    </location>
</feature>